<proteinExistence type="predicted"/>
<feature type="region of interest" description="Disordered" evidence="1">
    <location>
        <begin position="1"/>
        <end position="22"/>
    </location>
</feature>
<name>A0A0A1YW66_PSEFL</name>
<comment type="caution">
    <text evidence="2">The sequence shown here is derived from an EMBL/GenBank/DDBJ whole genome shotgun (WGS) entry which is preliminary data.</text>
</comment>
<evidence type="ECO:0000313" key="2">
    <source>
        <dbReference type="EMBL" id="KGE65136.1"/>
    </source>
</evidence>
<dbReference type="EMBL" id="ASGY01000196">
    <property type="protein sequence ID" value="KGE65136.1"/>
    <property type="molecule type" value="Genomic_DNA"/>
</dbReference>
<evidence type="ECO:0000313" key="3">
    <source>
        <dbReference type="Proteomes" id="UP000030060"/>
    </source>
</evidence>
<reference evidence="2 3" key="1">
    <citation type="journal article" date="2013" name="Genome Announc.">
        <title>Draft Genome Sequence of Pseudomonas fluorescens LMG 5329, a White Line-Inducing Principle-Producing Bioindicator for the Mushroom Pathogen Pseudomonas tolaasii.</title>
        <authorList>
            <person name="Ghequire M.G."/>
            <person name="Rokni-Zadeh H."/>
            <person name="Zarrineh P."/>
            <person name="De Mot R."/>
        </authorList>
    </citation>
    <scope>NUCLEOTIDE SEQUENCE [LARGE SCALE GENOMIC DNA]</scope>
    <source>
        <strain evidence="2 3">LMG 5329</strain>
    </source>
</reference>
<sequence length="1253" mass="137638">MKKLTSSNPPCPVCKPHRHGPKPPVIADPLDSPFVSDAVQPIPGADIGLNIRLVQPWLTVRFSKWFNFNKGDTFKLFMGSFTYAIAAGEIRQEDLDPDKNFVTLVIPEGLVPRGYIYPCFGQVTRVGSGTPSTSPYETWLVKTDRPGGVSTNPYYHSRLVIHLPPDLVDGVLDPERAEEGVDLTVDPYPRMAKGDTIETWWNGFKVFQEIDQDHLDGIKPIVVHVPESTIIAGGSGWVVIYFRVFDIVFNYSGEVPQWSKPIRVETDLNKLLLNRAHFTVDEDSVDELDYDKDGEKPLKVEVVIPKTLPNGVSTPAGAMIHVKLTLIDSDGGRTTVLLTPFPARIDRSATTPVDKKDAEAVIGGHLEIEYELKTSTGSLLGTSRRLNVTVSGVKRSMPAMTIDKNEGGFIDPSTPYFQAFFPKEISPYDADWSVTFVMQALDQLGRLVEYTEELLAGAKEPPPLPRTVLQAQFSPFIGLGTVLVFYLFNDGRMRIMGSGIQTVRKSEVLEVTFGAAVRSMPEPKLQYVDLFNNLDIDSIIGTTLNLTLTETRTAPGDIFEWFLRGSASNGSTSDDIKLNSSTAGRQVVVPVDAKYAIANNDGEIRLSYTLQPADNSPKRFSDVLLITVGKALTLIRPEVAEATRYPDQLAAVAATGGATVVANIAQLRPTDQVETCWSGIPGIGTYCETQNGNTSKVVYTDIAPDIVGANIQAQGHFIQVQYFVIRGLHKTPSPVLNLELLPPPFPKPYLEGYALDAVLDVSTLKGTERALADRWFFIHHFQRVWFELFGTYADGNQFYHAFNYGDLVGLDGEQNGLHPLAPIAEIRKLKDGTQLSMRCAVTFDQSSDLSNAVRFLQRDYTVRALPAQYPVPILEEASGSGTLVTLAALDAQYGANLRVSYGPMSATDRIYVEVLGSTGAGSATIGPIYGETDGTVNVPLGAALIAANIGSTRTQFTIRYTVTKGADTRPSVLLTVNLDPLSQAELKKTVLQIDEATPAGIIDLDTVGNATARAGIWPFIAKHQPVWLKLFGTDRDGKALNLTLLDGTVDGEVDAAWISQRYHLETVLSSYLHNLGNNSMLTLQLKVALNGIRDEWRAIEFPSTRYTVRSVMVHDCTTFTDNYVNYWLSEWTNVGIRREPNGNFFWQAGPLTGQGARLYKTLTPATAGYYRISFRYRINKFAAIGAPTFIEIRLGTLSSSPQVPAINTWLNVDIPLGYLPGNPFVASIAFRNPTTGGVYDLDDICIIQTPYPI</sequence>
<dbReference type="RefSeq" id="WP_038850199.1">
    <property type="nucleotide sequence ID" value="NZ_ASGY01000196.1"/>
</dbReference>
<protein>
    <submittedName>
        <fullName evidence="2">Uncharacterized protein</fullName>
    </submittedName>
</protein>
<gene>
    <name evidence="2" type="ORF">K814_0125625</name>
</gene>
<dbReference type="AlphaFoldDB" id="A0A0A1YW66"/>
<evidence type="ECO:0000256" key="1">
    <source>
        <dbReference type="SAM" id="MobiDB-lite"/>
    </source>
</evidence>
<accession>A0A0A1YW66</accession>
<organism evidence="2 3">
    <name type="scientific">Pseudomonas fluorescens LMG 5329</name>
    <dbReference type="NCBI Taxonomy" id="1324332"/>
    <lineage>
        <taxon>Bacteria</taxon>
        <taxon>Pseudomonadati</taxon>
        <taxon>Pseudomonadota</taxon>
        <taxon>Gammaproteobacteria</taxon>
        <taxon>Pseudomonadales</taxon>
        <taxon>Pseudomonadaceae</taxon>
        <taxon>Pseudomonas</taxon>
    </lineage>
</organism>
<dbReference type="OrthoDB" id="6845417at2"/>
<dbReference type="Proteomes" id="UP000030060">
    <property type="component" value="Unassembled WGS sequence"/>
</dbReference>